<gene>
    <name evidence="1" type="ORF">EGR_06530</name>
</gene>
<evidence type="ECO:0000313" key="2">
    <source>
        <dbReference type="Proteomes" id="UP000019149"/>
    </source>
</evidence>
<protein>
    <submittedName>
        <fullName evidence="1">Uncharacterized protein</fullName>
    </submittedName>
</protein>
<reference evidence="1 2" key="1">
    <citation type="journal article" date="2013" name="Nat. Genet.">
        <title>The genome of the hydatid tapeworm Echinococcus granulosus.</title>
        <authorList>
            <person name="Zheng H."/>
            <person name="Zhang W."/>
            <person name="Zhang L."/>
            <person name="Zhang Z."/>
            <person name="Li J."/>
            <person name="Lu G."/>
            <person name="Zhu Y."/>
            <person name="Wang Y."/>
            <person name="Huang Y."/>
            <person name="Liu J."/>
            <person name="Kang H."/>
            <person name="Chen J."/>
            <person name="Wang L."/>
            <person name="Chen A."/>
            <person name="Yu S."/>
            <person name="Gao Z."/>
            <person name="Jin L."/>
            <person name="Gu W."/>
            <person name="Wang Z."/>
            <person name="Zhao L."/>
            <person name="Shi B."/>
            <person name="Wen H."/>
            <person name="Lin R."/>
            <person name="Jones M.K."/>
            <person name="Brejova B."/>
            <person name="Vinar T."/>
            <person name="Zhao G."/>
            <person name="McManus D.P."/>
            <person name="Chen Z."/>
            <person name="Zhou Y."/>
            <person name="Wang S."/>
        </authorList>
    </citation>
    <scope>NUCLEOTIDE SEQUENCE [LARGE SCALE GENOMIC DNA]</scope>
</reference>
<dbReference type="CTD" id="36342245"/>
<sequence length="154" mass="17932">MEPDFIQRLEHENPYLMQYVSGRRCKCVFHSNAFQKLSLCPVQWERHSMQSSIYIMETINGMASGKLQVTPAKLLPRPVLAIEKVIYRFPFFNFKKDKSYRCVLTPLAQQFLLTRLFKSTSIDSGPNTAKMKANYTKAENYKSKVRPSKLTWPS</sequence>
<evidence type="ECO:0000313" key="1">
    <source>
        <dbReference type="EMBL" id="EUB58647.1"/>
    </source>
</evidence>
<dbReference type="RefSeq" id="XP_024349843.1">
    <property type="nucleotide sequence ID" value="XM_024495779.1"/>
</dbReference>
<comment type="caution">
    <text evidence="1">The sequence shown here is derived from an EMBL/GenBank/DDBJ whole genome shotgun (WGS) entry which is preliminary data.</text>
</comment>
<keyword evidence="2" id="KW-1185">Reference proteome</keyword>
<dbReference type="Proteomes" id="UP000019149">
    <property type="component" value="Unassembled WGS sequence"/>
</dbReference>
<organism evidence="1 2">
    <name type="scientific">Echinococcus granulosus</name>
    <name type="common">Hydatid tapeworm</name>
    <dbReference type="NCBI Taxonomy" id="6210"/>
    <lineage>
        <taxon>Eukaryota</taxon>
        <taxon>Metazoa</taxon>
        <taxon>Spiralia</taxon>
        <taxon>Lophotrochozoa</taxon>
        <taxon>Platyhelminthes</taxon>
        <taxon>Cestoda</taxon>
        <taxon>Eucestoda</taxon>
        <taxon>Cyclophyllidea</taxon>
        <taxon>Taeniidae</taxon>
        <taxon>Echinococcus</taxon>
        <taxon>Echinococcus granulosus group</taxon>
    </lineage>
</organism>
<dbReference type="KEGG" id="egl:EGR_06530"/>
<proteinExistence type="predicted"/>
<accession>W6UKN3</accession>
<name>W6UKN3_ECHGR</name>
<dbReference type="AlphaFoldDB" id="W6UKN3"/>
<dbReference type="EMBL" id="APAU02000058">
    <property type="protein sequence ID" value="EUB58647.1"/>
    <property type="molecule type" value="Genomic_DNA"/>
</dbReference>
<dbReference type="GeneID" id="36342245"/>